<dbReference type="EMBL" id="CAJVPQ010000017">
    <property type="protein sequence ID" value="CAG8437208.1"/>
    <property type="molecule type" value="Genomic_DNA"/>
</dbReference>
<dbReference type="OrthoDB" id="2444478at2759"/>
<dbReference type="AlphaFoldDB" id="A0A9N8V5D3"/>
<keyword evidence="1" id="KW-0175">Coiled coil</keyword>
<name>A0A9N8V5D3_9GLOM</name>
<reference evidence="2" key="1">
    <citation type="submission" date="2021-06" db="EMBL/GenBank/DDBJ databases">
        <authorList>
            <person name="Kallberg Y."/>
            <person name="Tangrot J."/>
            <person name="Rosling A."/>
        </authorList>
    </citation>
    <scope>NUCLEOTIDE SEQUENCE</scope>
    <source>
        <strain evidence="2">UK204</strain>
    </source>
</reference>
<dbReference type="PANTHER" id="PTHR33129">
    <property type="entry name" value="PROTEIN KINASE DOMAIN-CONTAINING PROTEIN-RELATED"/>
    <property type="match status" value="1"/>
</dbReference>
<feature type="coiled-coil region" evidence="1">
    <location>
        <begin position="4"/>
        <end position="99"/>
    </location>
</feature>
<protein>
    <submittedName>
        <fullName evidence="2">9362_t:CDS:1</fullName>
    </submittedName>
</protein>
<evidence type="ECO:0000313" key="3">
    <source>
        <dbReference type="Proteomes" id="UP000789570"/>
    </source>
</evidence>
<proteinExistence type="predicted"/>
<comment type="caution">
    <text evidence="2">The sequence shown here is derived from an EMBL/GenBank/DDBJ whole genome shotgun (WGS) entry which is preliminary data.</text>
</comment>
<dbReference type="InterPro" id="IPR052980">
    <property type="entry name" value="Crinkler_effector"/>
</dbReference>
<dbReference type="PANTHER" id="PTHR33129:SF1">
    <property type="entry name" value="ATP-BINDING PROTEIN"/>
    <property type="match status" value="1"/>
</dbReference>
<dbReference type="Proteomes" id="UP000789570">
    <property type="component" value="Unassembled WGS sequence"/>
</dbReference>
<gene>
    <name evidence="2" type="ORF">FCALED_LOCUS212</name>
</gene>
<sequence length="475" mass="56031">MATYERIEIELEKARGDYEKAEKNLQTFEEGEDDGKWLKELRNKVRRSNISEEEKRQLVRLEEEKEKLETTKMKWDDQVIKLQAKLVEFNNEKEQDKDRRSVNLNKFWKNLKDAKITVPGNFLQLPGNTHFLGEPLEPTTIYIRRCYRDLADIAFNREIQRLRITGNPGIGKTLFGYYLLYLLAIEKKTILYDNNATDDWIVFDKEEVFYIDDKSVIKQYQSNPEVWYIVDGKEPKRVNAKTILVCSPRKDHYRNFDKYIGTTIRYMPVWTWEEINICRNKIFNNLKESMVEELFYQWGGIPRFVLEKVYDKSQQKSLQNAIDTCDERLLNYIGESDHVSDMSHKLLHIYTNAPIEDIEDENVESGEDVEDDEKIEESIDAIVAPDKLFQITIAKNHPIKLNGLKKLIDKLGGKSGIGDIYFYFVLPKNLYMNYRTQPFHTSKKSVVKAKPHWVKDRVKQYALEIDLSSYAKITV</sequence>
<organism evidence="2 3">
    <name type="scientific">Funneliformis caledonium</name>
    <dbReference type="NCBI Taxonomy" id="1117310"/>
    <lineage>
        <taxon>Eukaryota</taxon>
        <taxon>Fungi</taxon>
        <taxon>Fungi incertae sedis</taxon>
        <taxon>Mucoromycota</taxon>
        <taxon>Glomeromycotina</taxon>
        <taxon>Glomeromycetes</taxon>
        <taxon>Glomerales</taxon>
        <taxon>Glomeraceae</taxon>
        <taxon>Funneliformis</taxon>
    </lineage>
</organism>
<keyword evidence="3" id="KW-1185">Reference proteome</keyword>
<evidence type="ECO:0000256" key="1">
    <source>
        <dbReference type="SAM" id="Coils"/>
    </source>
</evidence>
<accession>A0A9N8V5D3</accession>
<evidence type="ECO:0000313" key="2">
    <source>
        <dbReference type="EMBL" id="CAG8437208.1"/>
    </source>
</evidence>